<reference evidence="3 4" key="1">
    <citation type="submission" date="2016-08" db="EMBL/GenBank/DDBJ databases">
        <authorList>
            <person name="Seilhamer J.J."/>
        </authorList>
    </citation>
    <scope>NUCLEOTIDE SEQUENCE [LARGE SCALE GENOMIC DNA]</scope>
    <source>
        <strain evidence="3">M3/6</strain>
    </source>
</reference>
<gene>
    <name evidence="3" type="ORF">PSM36_1265</name>
</gene>
<protein>
    <submittedName>
        <fullName evidence="3">Cell surface protein SprA</fullName>
    </submittedName>
</protein>
<evidence type="ECO:0000259" key="2">
    <source>
        <dbReference type="Pfam" id="PF14349"/>
    </source>
</evidence>
<feature type="region of interest" description="Disordered" evidence="1">
    <location>
        <begin position="2314"/>
        <end position="2335"/>
    </location>
</feature>
<feature type="domain" description="Gliding motility protein SprA N-terminal" evidence="2">
    <location>
        <begin position="8"/>
        <end position="293"/>
    </location>
</feature>
<name>A0A1R3T1Y4_9BACT</name>
<dbReference type="KEGG" id="psac:PSM36_1265"/>
<dbReference type="InterPro" id="IPR026377">
    <property type="entry name" value="Cell_surface_SprA"/>
</dbReference>
<feature type="domain" description="Gliding motility protein SprA N-terminal" evidence="2">
    <location>
        <begin position="992"/>
        <end position="1518"/>
    </location>
</feature>
<proteinExistence type="predicted"/>
<dbReference type="NCBIfam" id="TIGR04189">
    <property type="entry name" value="surface_SprA"/>
    <property type="match status" value="1"/>
</dbReference>
<sequence>MIGDMVIDTPIVMTPKEYMEYHLKQMQHRHFRERNTSTNSNPPPVRLTPLSRQQARNNQGATIFGPGGVRITTQGSMEISAGLKRDVTNNPTLPQRARIRNRFDFDQQIQLNMNAQVGDKINFNINYDSDATFDMDARQIKLAYRGDEDEIIRNIEAGNVSMTTSNSLINGGTALFGIKSDLQFGKLHINTLFSQQQSETQTVNSRGGVQTTPFEFNADQYDENRHFFLGYYFRESYNHALSKLPYIQSPVSITRMEVWVTNKQGNYDQVRNLVAFADLGEYNTIHNPFWTQQGSEEYPNNRANSMYEQLVTAYAGARDITATDNTLPGNIVRGVDYEKLENARLLSPSEYTFQPQIGYVSLQMPLQADEVLAVAFEYTRNGQVYQVGEFSDDVEGGALFVKLLKPVSLSPRAYTWDLMMKNIYSVGYSAYDLQKEHFKLQITYQSDTTGVYLNYLPNSGIEERLLLRVMNLDRLNSRNDPYPDGIFDFLDGYTIDSKNGRIIFPVVEPFGSHLREKIGDDALAERFIYQELYDSTLTAARQVPEKNKFRMNGEYRGSSGAEINLNAMNVPRGSVRVTAGGITLTEGADYTVDYLSGVVRIINRSIIDAGTPVSVTLENRMISQMQRKTLMGVNLSYNFTKNFSVGATLMHYYEKPLIMKTVFGDESAKNTLWGLNLDYKKESIALTNLLNMLPFVEATAPSQLSARVEFAHLIAGHYKNKYTGGYSYLDDFESSASGIDLRNPYGWSLAATPYNNTSTGLFPEAALSNNIEQGKNRAQLAWFYIDGMFTYRNSGLTPTHIKNDTEQLSDHRVREIYEREIFPGRDAYFGQPATIPVLNLSYYPNERGPYNLDANVDSEGRLLNPRDRWGGITRRMDVRDFEAANIEYIEFWLMDPFVNDTLGTSQGGDLYFNLGEISEDVLKDGKKFFENGLPVDGDTTAIGYSVWGKYPKRQSTVYAFDNSRGDESRRLQDVGLNGLSSEEEKTYPAYRDYLETLRTRLSSETLSQMQEDPHSPFNDPAGDSFRHYRGAEQDRQQLSILERYKYFNGTEGNSLSPEDGNPYSTASRATPDIEDIDNDNTLNENESYYQYKISLRPDMMEAGANFIVDKRETSVRLRNGKEGKVTWYQFKIPIQEYQIKTGNIEGFNNIRFMRIFLTGFEEPQFLRFATLELKRSEWRNYRNDLSSGGTVSGSGNLGISTVNIEENGRRTPVNYVLPPGVTRILDPGQPQLRQENEQSLSLKITNLDPDDSRAVYKGSMYDLRRYKRLQMFVHAERLAEDPGTLQDGDLSIFLRLGSDYRNNYYEYEIPLRLTPEGQYSTNNLPDQEKVWPVENMFDFPLALFTDLKLARNAEKENDEGISFFVPYTQPDPGKQGNRITIAGNPSLAEVKVLMIGIRNNADNQRSAEIWVNELRLGEFDEKGGWAAQGNVQLALSDIGTVSFSGRKETAGFGALNQSLLERRDDDYTSVQLALNLDMGRFLPKQIKLSAPLYFSYSNQLTAPLYDPFNQDILLSESLQHSGTQFLRDSIRRIATTGIKDINLSLSNVKMDIKSKQPMPYDPANFSFTYARNQNLRRSPDTEYATLKDFRIQANYDYTPQIKTWEPFKNSNANSGWTKPLRAINLNFLPNNIRLGSNLVRHYEEVQLRDLNSSAEGTTQTEQKYLSFSRNFFWDRNISITWDLTRNLRTSFRSGTIAEIEEPYLQVNKELNRSDYTIWKDSVMQSILELGKPLNYTQTADVTYTLPFAHIPLLDWVNSSAAYHSRYRWERGAMIADEKIGNFLQNDLSFTLNSRFNMALLYNKIPFLREINNHFAGERQKYRSDNPSNRQDNAGQDIARYTAHTLMMFRSISINWGYKTRSDIPGFEEMIGDFFGQHQTSGGLLPGWGFAFGFEGGERFIGKLKNSGLLVLNENNITPAIYNETRNLRFDASLEPLPGLRIDLNTLYEKNHRTEIQYMFDDMPKKRGGSFAMTIQTLSSAFENSKANNNYRSRAFEKFLENRQIISERTRQQYVGTNYPAGGFLAGSGFEDKPFDSNIGDVRLNSADVLIPAFLAAYTGKDPASIRLTPFPDISALLPNWLVSYNLMRMFPQLGEHMQSLTLTHQYLSQYRIGSFESFMNWVPLPNEGNLGYIRDAVSGSPVPSTPFNITSASIQESFNPLIEARGVWDNNVSLHFRINMGRTLNLNIASYQIVETNDRDFVTSLGYRIQHFNRIIGFGSNSIQRERRRNSPNRLAGKSQAEHNTTFTNDLNIRLDISRKTTHALVRRIEEEFTQATSGIRTTTISFSADYALSRLITMRAFFDKMIHRPLVSSGSYPSSTTSAGISLRFNMNQN</sequence>
<evidence type="ECO:0000256" key="1">
    <source>
        <dbReference type="SAM" id="MobiDB-lite"/>
    </source>
</evidence>
<organism evidence="3 4">
    <name type="scientific">Proteiniphilum saccharofermentans</name>
    <dbReference type="NCBI Taxonomy" id="1642647"/>
    <lineage>
        <taxon>Bacteria</taxon>
        <taxon>Pseudomonadati</taxon>
        <taxon>Bacteroidota</taxon>
        <taxon>Bacteroidia</taxon>
        <taxon>Bacteroidales</taxon>
        <taxon>Dysgonomonadaceae</taxon>
        <taxon>Proteiniphilum</taxon>
    </lineage>
</organism>
<keyword evidence="4" id="KW-1185">Reference proteome</keyword>
<dbReference type="EMBL" id="LT605205">
    <property type="protein sequence ID" value="SCD20089.1"/>
    <property type="molecule type" value="Genomic_DNA"/>
</dbReference>
<evidence type="ECO:0000313" key="4">
    <source>
        <dbReference type="Proteomes" id="UP000187464"/>
    </source>
</evidence>
<feature type="region of interest" description="Disordered" evidence="1">
    <location>
        <begin position="1050"/>
        <end position="1078"/>
    </location>
</feature>
<dbReference type="STRING" id="1642647.PSM36_1265"/>
<feature type="compositionally biased region" description="Polar residues" evidence="1">
    <location>
        <begin position="1050"/>
        <end position="1068"/>
    </location>
</feature>
<accession>A0A1R3T1Y4</accession>
<dbReference type="Proteomes" id="UP000187464">
    <property type="component" value="Chromosome I"/>
</dbReference>
<dbReference type="InterPro" id="IPR025684">
    <property type="entry name" value="SprA_N_dom"/>
</dbReference>
<feature type="compositionally biased region" description="Low complexity" evidence="1">
    <location>
        <begin position="2314"/>
        <end position="2323"/>
    </location>
</feature>
<evidence type="ECO:0000313" key="3">
    <source>
        <dbReference type="EMBL" id="SCD20089.1"/>
    </source>
</evidence>
<dbReference type="Pfam" id="PF14349">
    <property type="entry name" value="SprA_N"/>
    <property type="match status" value="2"/>
</dbReference>